<dbReference type="EMBL" id="PYAV01000022">
    <property type="protein sequence ID" value="PSL40817.1"/>
    <property type="molecule type" value="Genomic_DNA"/>
</dbReference>
<evidence type="ECO:0000313" key="1">
    <source>
        <dbReference type="EMBL" id="PSL40817.1"/>
    </source>
</evidence>
<evidence type="ECO:0000313" key="2">
    <source>
        <dbReference type="Proteomes" id="UP000242310"/>
    </source>
</evidence>
<keyword evidence="2" id="KW-1185">Reference proteome</keyword>
<dbReference type="OrthoDB" id="2923257at2"/>
<sequence length="109" mass="12800">MDDNQRLLRKIEMFEHMIAYLPDQEAVQVEFKNFFQEIMQLNPSRHIPLCEISALLKVRKPIIFQTLNNQWRHDPALGAIFNTMPDAYKALDTLNQLKSNLRTSDVKEA</sequence>
<comment type="caution">
    <text evidence="1">The sequence shown here is derived from an EMBL/GenBank/DDBJ whole genome shotgun (WGS) entry which is preliminary data.</text>
</comment>
<name>A0A2P8H3M5_9BACI</name>
<gene>
    <name evidence="1" type="ORF">B0H94_1227</name>
</gene>
<protein>
    <submittedName>
        <fullName evidence="1">Uncharacterized protein</fullName>
    </submittedName>
</protein>
<organism evidence="1 2">
    <name type="scientific">Salsuginibacillus halophilus</name>
    <dbReference type="NCBI Taxonomy" id="517424"/>
    <lineage>
        <taxon>Bacteria</taxon>
        <taxon>Bacillati</taxon>
        <taxon>Bacillota</taxon>
        <taxon>Bacilli</taxon>
        <taxon>Bacillales</taxon>
        <taxon>Bacillaceae</taxon>
        <taxon>Salsuginibacillus</taxon>
    </lineage>
</organism>
<reference evidence="1 2" key="1">
    <citation type="submission" date="2018-03" db="EMBL/GenBank/DDBJ databases">
        <title>Genomic Encyclopedia of Type Strains, Phase III (KMG-III): the genomes of soil and plant-associated and newly described type strains.</title>
        <authorList>
            <person name="Whitman W."/>
        </authorList>
    </citation>
    <scope>NUCLEOTIDE SEQUENCE [LARGE SCALE GENOMIC DNA]</scope>
    <source>
        <strain evidence="1 2">CGMCC 1.07653</strain>
    </source>
</reference>
<accession>A0A2P8H3M5</accession>
<dbReference type="RefSeq" id="WP_106590017.1">
    <property type="nucleotide sequence ID" value="NZ_PYAV01000022.1"/>
</dbReference>
<dbReference type="Proteomes" id="UP000242310">
    <property type="component" value="Unassembled WGS sequence"/>
</dbReference>
<dbReference type="AlphaFoldDB" id="A0A2P8H3M5"/>
<proteinExistence type="predicted"/>